<dbReference type="InterPro" id="IPR000119">
    <property type="entry name" value="Hist_DNA-bd"/>
</dbReference>
<dbReference type="Proteomes" id="UP000326554">
    <property type="component" value="Unassembled WGS sequence"/>
</dbReference>
<comment type="similarity">
    <text evidence="1">Belongs to the bacterial histone-like protein family.</text>
</comment>
<dbReference type="SUPFAM" id="SSF47729">
    <property type="entry name" value="IHF-like DNA-binding proteins"/>
    <property type="match status" value="1"/>
</dbReference>
<dbReference type="GO" id="GO:0003677">
    <property type="term" value="F:DNA binding"/>
    <property type="evidence" value="ECO:0007669"/>
    <property type="project" value="UniProtKB-KW"/>
</dbReference>
<evidence type="ECO:0000313" key="4">
    <source>
        <dbReference type="Proteomes" id="UP000326554"/>
    </source>
</evidence>
<protein>
    <submittedName>
        <fullName evidence="3">DNA-binding protein</fullName>
    </submittedName>
</protein>
<keyword evidence="4" id="KW-1185">Reference proteome</keyword>
<keyword evidence="2 3" id="KW-0238">DNA-binding</keyword>
<evidence type="ECO:0000256" key="2">
    <source>
        <dbReference type="ARBA" id="ARBA00023125"/>
    </source>
</evidence>
<proteinExistence type="inferred from homology"/>
<sequence>MADRSAPDDSPETEPTTTVVTEQTVVVGPELKKKAFIDRVVDRCGGKKRDVKPAVEAALEVLGEAIANGEELNLPPLGKVKINRQKEVANAHVYVCKLRRPKTMTAALADSPLAEDGEEG</sequence>
<dbReference type="GO" id="GO:0030527">
    <property type="term" value="F:structural constituent of chromatin"/>
    <property type="evidence" value="ECO:0007669"/>
    <property type="project" value="InterPro"/>
</dbReference>
<dbReference type="Pfam" id="PF00216">
    <property type="entry name" value="Bac_DNA_binding"/>
    <property type="match status" value="1"/>
</dbReference>
<gene>
    <name evidence="3" type="ORF">F3S47_06750</name>
</gene>
<dbReference type="RefSeq" id="WP_150444489.1">
    <property type="nucleotide sequence ID" value="NZ_VYQE01000002.1"/>
</dbReference>
<dbReference type="Gene3D" id="4.10.520.10">
    <property type="entry name" value="IHF-like DNA-binding proteins"/>
    <property type="match status" value="1"/>
</dbReference>
<evidence type="ECO:0000313" key="3">
    <source>
        <dbReference type="EMBL" id="KAA9008956.1"/>
    </source>
</evidence>
<comment type="caution">
    <text evidence="3">The sequence shown here is derived from an EMBL/GenBank/DDBJ whole genome shotgun (WGS) entry which is preliminary data.</text>
</comment>
<dbReference type="EMBL" id="VYQE01000002">
    <property type="protein sequence ID" value="KAA9008956.1"/>
    <property type="molecule type" value="Genomic_DNA"/>
</dbReference>
<evidence type="ECO:0000256" key="1">
    <source>
        <dbReference type="ARBA" id="ARBA00010529"/>
    </source>
</evidence>
<accession>A0A5J5GKV3</accession>
<name>A0A5J5GKV3_9RHOB</name>
<dbReference type="AlphaFoldDB" id="A0A5J5GKV3"/>
<reference evidence="3 4" key="1">
    <citation type="submission" date="2019-09" db="EMBL/GenBank/DDBJ databases">
        <authorList>
            <person name="Park J.-S."/>
            <person name="Choi H.-J."/>
        </authorList>
    </citation>
    <scope>NUCLEOTIDE SEQUENCE [LARGE SCALE GENOMIC DNA]</scope>
    <source>
        <strain evidence="3 4">176SS1-4</strain>
    </source>
</reference>
<dbReference type="InterPro" id="IPR010992">
    <property type="entry name" value="IHF-like_DNA-bd_dom_sf"/>
</dbReference>
<organism evidence="3 4">
    <name type="scientific">Histidinibacterium aquaticum</name>
    <dbReference type="NCBI Taxonomy" id="2613962"/>
    <lineage>
        <taxon>Bacteria</taxon>
        <taxon>Pseudomonadati</taxon>
        <taxon>Pseudomonadota</taxon>
        <taxon>Alphaproteobacteria</taxon>
        <taxon>Rhodobacterales</taxon>
        <taxon>Paracoccaceae</taxon>
        <taxon>Histidinibacterium</taxon>
    </lineage>
</organism>